<dbReference type="PANTHER" id="PTHR43861">
    <property type="entry name" value="TRANS-ACONITATE 2-METHYLTRANSFERASE-RELATED"/>
    <property type="match status" value="1"/>
</dbReference>
<accession>A0A6P2BRK0</accession>
<evidence type="ECO:0000313" key="3">
    <source>
        <dbReference type="EMBL" id="TVZ00755.1"/>
    </source>
</evidence>
<gene>
    <name evidence="3" type="ORF">EAS64_35980</name>
</gene>
<sequence>MVQAGAEFWDRYHRQRLESGDDLDWAGVWTAPFLGPLRDAGVRTVLELGCGTGNDAARLAAEGYAVTAVDLSREAIGRARARFGSLARFLVADMTRPLPFRNGSFDAVMSNVAIHMFPDSVTRVAVGEVTRLVRADGLFLFHVNSLQDRPLRARNLPARELEPDYVAEASGQTVHFFSEDYLRELLAGWQRVELEPVSVPHRKTGEPFKHVWRGIARR</sequence>
<dbReference type="RefSeq" id="WP_145860469.1">
    <property type="nucleotide sequence ID" value="NZ_RPFW01000008.1"/>
</dbReference>
<evidence type="ECO:0000259" key="2">
    <source>
        <dbReference type="Pfam" id="PF13649"/>
    </source>
</evidence>
<dbReference type="Proteomes" id="UP000460272">
    <property type="component" value="Unassembled WGS sequence"/>
</dbReference>
<evidence type="ECO:0000256" key="1">
    <source>
        <dbReference type="ARBA" id="ARBA00022679"/>
    </source>
</evidence>
<name>A0A6P2BRK0_9ACTN</name>
<dbReference type="InterPro" id="IPR029063">
    <property type="entry name" value="SAM-dependent_MTases_sf"/>
</dbReference>
<comment type="caution">
    <text evidence="3">The sequence shown here is derived from an EMBL/GenBank/DDBJ whole genome shotgun (WGS) entry which is preliminary data.</text>
</comment>
<dbReference type="Gene3D" id="3.40.50.150">
    <property type="entry name" value="Vaccinia Virus protein VP39"/>
    <property type="match status" value="1"/>
</dbReference>
<dbReference type="CDD" id="cd02440">
    <property type="entry name" value="AdoMet_MTases"/>
    <property type="match status" value="1"/>
</dbReference>
<organism evidence="3 4">
    <name type="scientific">Trebonia kvetii</name>
    <dbReference type="NCBI Taxonomy" id="2480626"/>
    <lineage>
        <taxon>Bacteria</taxon>
        <taxon>Bacillati</taxon>
        <taxon>Actinomycetota</taxon>
        <taxon>Actinomycetes</taxon>
        <taxon>Streptosporangiales</taxon>
        <taxon>Treboniaceae</taxon>
        <taxon>Trebonia</taxon>
    </lineage>
</organism>
<protein>
    <submittedName>
        <fullName evidence="3">Class I SAM-dependent methyltransferase</fullName>
    </submittedName>
</protein>
<keyword evidence="4" id="KW-1185">Reference proteome</keyword>
<dbReference type="GO" id="GO:0008168">
    <property type="term" value="F:methyltransferase activity"/>
    <property type="evidence" value="ECO:0007669"/>
    <property type="project" value="UniProtKB-KW"/>
</dbReference>
<dbReference type="GO" id="GO:0032259">
    <property type="term" value="P:methylation"/>
    <property type="evidence" value="ECO:0007669"/>
    <property type="project" value="UniProtKB-KW"/>
</dbReference>
<dbReference type="InterPro" id="IPR041698">
    <property type="entry name" value="Methyltransf_25"/>
</dbReference>
<dbReference type="EMBL" id="RPFW01000008">
    <property type="protein sequence ID" value="TVZ00755.1"/>
    <property type="molecule type" value="Genomic_DNA"/>
</dbReference>
<feature type="domain" description="Methyltransferase" evidence="2">
    <location>
        <begin position="45"/>
        <end position="137"/>
    </location>
</feature>
<keyword evidence="1 3" id="KW-0808">Transferase</keyword>
<evidence type="ECO:0000313" key="4">
    <source>
        <dbReference type="Proteomes" id="UP000460272"/>
    </source>
</evidence>
<dbReference type="SUPFAM" id="SSF53335">
    <property type="entry name" value="S-adenosyl-L-methionine-dependent methyltransferases"/>
    <property type="match status" value="1"/>
</dbReference>
<dbReference type="Pfam" id="PF13649">
    <property type="entry name" value="Methyltransf_25"/>
    <property type="match status" value="1"/>
</dbReference>
<keyword evidence="3" id="KW-0489">Methyltransferase</keyword>
<dbReference type="OrthoDB" id="4228691at2"/>
<reference evidence="3 4" key="1">
    <citation type="submission" date="2018-11" db="EMBL/GenBank/DDBJ databases">
        <title>Trebonia kvetii gen.nov., sp.nov., a novel acidophilic actinobacterium, and proposal of the new actinobacterial family Treboniaceae fam. nov.</title>
        <authorList>
            <person name="Rapoport D."/>
            <person name="Sagova-Mareckova M."/>
            <person name="Sedlacek I."/>
            <person name="Provaznik J."/>
            <person name="Kralova S."/>
            <person name="Pavlinic D."/>
            <person name="Benes V."/>
            <person name="Kopecky J."/>
        </authorList>
    </citation>
    <scope>NUCLEOTIDE SEQUENCE [LARGE SCALE GENOMIC DNA]</scope>
    <source>
        <strain evidence="3 4">15Tr583</strain>
    </source>
</reference>
<proteinExistence type="predicted"/>
<dbReference type="AlphaFoldDB" id="A0A6P2BRK0"/>